<sequence length="371" mass="43076">MSSISSSFMQILWNRVPTQKFKPNRGIRQGCPLSPYLFVLCMEWLGHFIRTKIETRKWDSIQLSCTDPSISHLFFADYLVIFCKAQFDQSRLLESILTQFCEVSGHRISVRKNNIFFSKNTEADVRNQISQLFRINVLIYGGHFPRFGRLFVKILLGLLEMALVLDGGKIFGFQEDYWKIIWKYSGPQRVRVFLWLAFKQRILTNLERVRQRISHSNSCTLCGHDFEDLVHVLRDCPSAKDVWRLVIPDQLKQRLRDSGTTWSCLFGLIAWHIWKNRNLFIFQHISWMPSKVVKVSSCWARHYDARIGDHNNNQRSNSTINSEDTWVYLSTDGAVARDSGYAATGGVARDRDGNWIVGFNLFLGVCSPFEA</sequence>
<dbReference type="InterPro" id="IPR026960">
    <property type="entry name" value="RVT-Znf"/>
</dbReference>
<dbReference type="AlphaFoldDB" id="A0A5B6WSA6"/>
<dbReference type="PANTHER" id="PTHR33116:SF86">
    <property type="entry name" value="REVERSE TRANSCRIPTASE DOMAIN-CONTAINING PROTEIN"/>
    <property type="match status" value="1"/>
</dbReference>
<dbReference type="PANTHER" id="PTHR33116">
    <property type="entry name" value="REVERSE TRANSCRIPTASE ZINC-BINDING DOMAIN-CONTAINING PROTEIN-RELATED-RELATED"/>
    <property type="match status" value="1"/>
</dbReference>
<dbReference type="Pfam" id="PF00078">
    <property type="entry name" value="RVT_1"/>
    <property type="match status" value="1"/>
</dbReference>
<evidence type="ECO:0000259" key="1">
    <source>
        <dbReference type="Pfam" id="PF00078"/>
    </source>
</evidence>
<evidence type="ECO:0000259" key="2">
    <source>
        <dbReference type="Pfam" id="PF13966"/>
    </source>
</evidence>
<accession>A0A5B6WSA6</accession>
<evidence type="ECO:0000313" key="3">
    <source>
        <dbReference type="EMBL" id="KAA3484791.1"/>
    </source>
</evidence>
<reference evidence="4" key="1">
    <citation type="journal article" date="2019" name="Plant Biotechnol. J.">
        <title>Genome sequencing of the Australian wild diploid species Gossypium australe highlights disease resistance and delayed gland morphogenesis.</title>
        <authorList>
            <person name="Cai Y."/>
            <person name="Cai X."/>
            <person name="Wang Q."/>
            <person name="Wang P."/>
            <person name="Zhang Y."/>
            <person name="Cai C."/>
            <person name="Xu Y."/>
            <person name="Wang K."/>
            <person name="Zhou Z."/>
            <person name="Wang C."/>
            <person name="Geng S."/>
            <person name="Li B."/>
            <person name="Dong Q."/>
            <person name="Hou Y."/>
            <person name="Wang H."/>
            <person name="Ai P."/>
            <person name="Liu Z."/>
            <person name="Yi F."/>
            <person name="Sun M."/>
            <person name="An G."/>
            <person name="Cheng J."/>
            <person name="Zhang Y."/>
            <person name="Shi Q."/>
            <person name="Xie Y."/>
            <person name="Shi X."/>
            <person name="Chang Y."/>
            <person name="Huang F."/>
            <person name="Chen Y."/>
            <person name="Hong S."/>
            <person name="Mi L."/>
            <person name="Sun Q."/>
            <person name="Zhang L."/>
            <person name="Zhou B."/>
            <person name="Peng R."/>
            <person name="Zhang X."/>
            <person name="Liu F."/>
        </authorList>
    </citation>
    <scope>NUCLEOTIDE SEQUENCE [LARGE SCALE GENOMIC DNA]</scope>
    <source>
        <strain evidence="4">cv. PA1801</strain>
    </source>
</reference>
<organism evidence="3 4">
    <name type="scientific">Gossypium australe</name>
    <dbReference type="NCBI Taxonomy" id="47621"/>
    <lineage>
        <taxon>Eukaryota</taxon>
        <taxon>Viridiplantae</taxon>
        <taxon>Streptophyta</taxon>
        <taxon>Embryophyta</taxon>
        <taxon>Tracheophyta</taxon>
        <taxon>Spermatophyta</taxon>
        <taxon>Magnoliopsida</taxon>
        <taxon>eudicotyledons</taxon>
        <taxon>Gunneridae</taxon>
        <taxon>Pentapetalae</taxon>
        <taxon>rosids</taxon>
        <taxon>malvids</taxon>
        <taxon>Malvales</taxon>
        <taxon>Malvaceae</taxon>
        <taxon>Malvoideae</taxon>
        <taxon>Gossypium</taxon>
    </lineage>
</organism>
<dbReference type="Proteomes" id="UP000325315">
    <property type="component" value="Unassembled WGS sequence"/>
</dbReference>
<keyword evidence="4" id="KW-1185">Reference proteome</keyword>
<dbReference type="InterPro" id="IPR000477">
    <property type="entry name" value="RT_dom"/>
</dbReference>
<feature type="domain" description="Reverse transcriptase zinc-binding" evidence="2">
    <location>
        <begin position="176"/>
        <end position="243"/>
    </location>
</feature>
<evidence type="ECO:0000313" key="4">
    <source>
        <dbReference type="Proteomes" id="UP000325315"/>
    </source>
</evidence>
<dbReference type="Pfam" id="PF13966">
    <property type="entry name" value="zf-RVT"/>
    <property type="match status" value="1"/>
</dbReference>
<dbReference type="EMBL" id="SMMG02000002">
    <property type="protein sequence ID" value="KAA3484791.1"/>
    <property type="molecule type" value="Genomic_DNA"/>
</dbReference>
<dbReference type="OrthoDB" id="1744872at2759"/>
<gene>
    <name evidence="3" type="ORF">EPI10_006854</name>
</gene>
<name>A0A5B6WSA6_9ROSI</name>
<feature type="domain" description="Reverse transcriptase" evidence="1">
    <location>
        <begin position="8"/>
        <end position="117"/>
    </location>
</feature>
<protein>
    <submittedName>
        <fullName evidence="3">Retrovirus-related Pol polyprotein LINE-1</fullName>
    </submittedName>
</protein>
<proteinExistence type="predicted"/>
<comment type="caution">
    <text evidence="3">The sequence shown here is derived from an EMBL/GenBank/DDBJ whole genome shotgun (WGS) entry which is preliminary data.</text>
</comment>